<dbReference type="PANTHER" id="PTHR43328">
    <property type="entry name" value="ACETYLTRANSFERASE-RELATED"/>
    <property type="match status" value="1"/>
</dbReference>
<dbReference type="InterPro" id="IPR000182">
    <property type="entry name" value="GNAT_dom"/>
</dbReference>
<dbReference type="Pfam" id="PF13302">
    <property type="entry name" value="Acetyltransf_3"/>
    <property type="match status" value="1"/>
</dbReference>
<dbReference type="PROSITE" id="PS51186">
    <property type="entry name" value="GNAT"/>
    <property type="match status" value="1"/>
</dbReference>
<dbReference type="InterPro" id="IPR011992">
    <property type="entry name" value="EF-hand-dom_pair"/>
</dbReference>
<dbReference type="PANTHER" id="PTHR43328:SF1">
    <property type="entry name" value="N-ACETYLTRANSFERASE DOMAIN-CONTAINING PROTEIN"/>
    <property type="match status" value="1"/>
</dbReference>
<feature type="domain" description="N-acetyltransferase" evidence="1">
    <location>
        <begin position="1"/>
        <end position="124"/>
    </location>
</feature>
<reference evidence="2" key="1">
    <citation type="submission" date="2021-02" db="EMBL/GenBank/DDBJ databases">
        <authorList>
            <person name="Nowell W R."/>
        </authorList>
    </citation>
    <scope>NUCLEOTIDE SEQUENCE</scope>
</reference>
<organism evidence="2 3">
    <name type="scientific">Adineta steineri</name>
    <dbReference type="NCBI Taxonomy" id="433720"/>
    <lineage>
        <taxon>Eukaryota</taxon>
        <taxon>Metazoa</taxon>
        <taxon>Spiralia</taxon>
        <taxon>Gnathifera</taxon>
        <taxon>Rotifera</taxon>
        <taxon>Eurotatoria</taxon>
        <taxon>Bdelloidea</taxon>
        <taxon>Adinetida</taxon>
        <taxon>Adinetidae</taxon>
        <taxon>Adineta</taxon>
    </lineage>
</organism>
<sequence length="171" mass="19778">MTTTTSTFNKNLYFAIEVEKKAVGGIGMMLGEDVHRCTAELGYWLGESYWNRGLMSEAVRLMKDYAFNSLPQLQRLHADPFSKNGNLNYSQFLREFGYTKRSALYPNAKQNPLETAIEFIKTLQRSFKQQDLTNNDSVPVKVFKQILNQYKCSLNEKEFYTLVSQLDTSNR</sequence>
<dbReference type="SUPFAM" id="SSF55729">
    <property type="entry name" value="Acyl-CoA N-acyltransferases (Nat)"/>
    <property type="match status" value="1"/>
</dbReference>
<dbReference type="EMBL" id="CAJNOG010000179">
    <property type="protein sequence ID" value="CAF1045288.1"/>
    <property type="molecule type" value="Genomic_DNA"/>
</dbReference>
<evidence type="ECO:0000313" key="2">
    <source>
        <dbReference type="EMBL" id="CAF1045288.1"/>
    </source>
</evidence>
<comment type="caution">
    <text evidence="2">The sequence shown here is derived from an EMBL/GenBank/DDBJ whole genome shotgun (WGS) entry which is preliminary data.</text>
</comment>
<dbReference type="Proteomes" id="UP000663845">
    <property type="component" value="Unassembled WGS sequence"/>
</dbReference>
<dbReference type="GO" id="GO:0016747">
    <property type="term" value="F:acyltransferase activity, transferring groups other than amino-acyl groups"/>
    <property type="evidence" value="ECO:0007669"/>
    <property type="project" value="InterPro"/>
</dbReference>
<dbReference type="AlphaFoldDB" id="A0A814K160"/>
<evidence type="ECO:0000313" key="3">
    <source>
        <dbReference type="Proteomes" id="UP000663845"/>
    </source>
</evidence>
<gene>
    <name evidence="2" type="ORF">JYZ213_LOCUS18370</name>
</gene>
<proteinExistence type="predicted"/>
<dbReference type="Gene3D" id="3.40.630.30">
    <property type="match status" value="1"/>
</dbReference>
<protein>
    <recommendedName>
        <fullName evidence="1">N-acetyltransferase domain-containing protein</fullName>
    </recommendedName>
</protein>
<name>A0A814K160_9BILA</name>
<dbReference type="SUPFAM" id="SSF47473">
    <property type="entry name" value="EF-hand"/>
    <property type="match status" value="1"/>
</dbReference>
<accession>A0A814K160</accession>
<dbReference type="InterPro" id="IPR016181">
    <property type="entry name" value="Acyl_CoA_acyltransferase"/>
</dbReference>
<evidence type="ECO:0000259" key="1">
    <source>
        <dbReference type="PROSITE" id="PS51186"/>
    </source>
</evidence>